<dbReference type="AlphaFoldDB" id="A0A4R3KU77"/>
<dbReference type="EMBL" id="SMAD01000002">
    <property type="protein sequence ID" value="TCS88929.1"/>
    <property type="molecule type" value="Genomic_DNA"/>
</dbReference>
<dbReference type="Gene3D" id="2.120.10.30">
    <property type="entry name" value="TolB, C-terminal domain"/>
    <property type="match status" value="1"/>
</dbReference>
<dbReference type="RefSeq" id="WP_158640522.1">
    <property type="nucleotide sequence ID" value="NZ_CP042432.1"/>
</dbReference>
<evidence type="ECO:0000313" key="1">
    <source>
        <dbReference type="EMBL" id="TCS88929.1"/>
    </source>
</evidence>
<sequence>MNIYLVLIAALLGVSCSKGEDPLPATGIQAGSLYYSAADELMRFDFKTKQETLVFSGGSSYTISAAQEKFAWYKNDFAEQTTRVQVHDLEAPSGYESIIISATLESTPEFAPGEELLGALAESLDEPDLRKDLVLFNYHGAIIGRVPHVKDFSFSPNGKDLLISAEALNPGNEVEGYALALIKNYRSDDQQSITIREFPDYSQLPADISISPDASHVAYTHLDHLYTLELIEEAAPRQITASKFMEVDACWSPDGKYLGFIANVSGTTDCGEIRIVLSQPAEPVPVPDEAWENAPADPLQPVDNNGKVIHSCGSERIYWVP</sequence>
<proteinExistence type="predicted"/>
<evidence type="ECO:0000313" key="2">
    <source>
        <dbReference type="Proteomes" id="UP000295807"/>
    </source>
</evidence>
<name>A0A4R3KU77_9SPHI</name>
<reference evidence="1 2" key="1">
    <citation type="submission" date="2019-03" db="EMBL/GenBank/DDBJ databases">
        <title>Genomic Encyclopedia of Type Strains, Phase IV (KMG-IV): sequencing the most valuable type-strain genomes for metagenomic binning, comparative biology and taxonomic classification.</title>
        <authorList>
            <person name="Goeker M."/>
        </authorList>
    </citation>
    <scope>NUCLEOTIDE SEQUENCE [LARGE SCALE GENOMIC DNA]</scope>
    <source>
        <strain evidence="1 2">DSM 21100</strain>
    </source>
</reference>
<keyword evidence="2" id="KW-1185">Reference proteome</keyword>
<accession>A0A4R3KU77</accession>
<dbReference type="SUPFAM" id="SSF82171">
    <property type="entry name" value="DPP6 N-terminal domain-like"/>
    <property type="match status" value="1"/>
</dbReference>
<dbReference type="Proteomes" id="UP000295807">
    <property type="component" value="Unassembled WGS sequence"/>
</dbReference>
<dbReference type="InterPro" id="IPR011659">
    <property type="entry name" value="WD40"/>
</dbReference>
<dbReference type="InterPro" id="IPR011042">
    <property type="entry name" value="6-blade_b-propeller_TolB-like"/>
</dbReference>
<comment type="caution">
    <text evidence="1">The sequence shown here is derived from an EMBL/GenBank/DDBJ whole genome shotgun (WGS) entry which is preliminary data.</text>
</comment>
<gene>
    <name evidence="1" type="ORF">EDD80_102120</name>
</gene>
<protein>
    <submittedName>
        <fullName evidence="1">WD40 repeat protein</fullName>
    </submittedName>
</protein>
<organism evidence="1 2">
    <name type="scientific">Anseongella ginsenosidimutans</name>
    <dbReference type="NCBI Taxonomy" id="496056"/>
    <lineage>
        <taxon>Bacteria</taxon>
        <taxon>Pseudomonadati</taxon>
        <taxon>Bacteroidota</taxon>
        <taxon>Sphingobacteriia</taxon>
        <taxon>Sphingobacteriales</taxon>
        <taxon>Sphingobacteriaceae</taxon>
        <taxon>Anseongella</taxon>
    </lineage>
</organism>
<dbReference type="Pfam" id="PF07676">
    <property type="entry name" value="PD40"/>
    <property type="match status" value="1"/>
</dbReference>